<evidence type="ECO:0000256" key="1">
    <source>
        <dbReference type="SAM" id="SignalP"/>
    </source>
</evidence>
<keyword evidence="1" id="KW-0732">Signal</keyword>
<gene>
    <name evidence="2" type="ORF">GCM10009639_10710</name>
</gene>
<dbReference type="Proteomes" id="UP001499863">
    <property type="component" value="Unassembled WGS sequence"/>
</dbReference>
<keyword evidence="3" id="KW-1185">Reference proteome</keyword>
<sequence>MRTNRLALTLAGAAGAVAMLAAPTQASAAQAGATSTTTTTEICSSTKLQAGLATWLCAEVTGGDVQLVGWIYLAGPPSPGGPFPQPEDLVTVLSGEVVGGASLGTVNKWTRFNLTQTAVRGVGGTVACGSTVHGSFSVTKPGWGSTPVTLDAVVPC</sequence>
<name>A0ABP4IBN6_9ACTN</name>
<dbReference type="PROSITE" id="PS51318">
    <property type="entry name" value="TAT"/>
    <property type="match status" value="1"/>
</dbReference>
<protein>
    <recommendedName>
        <fullName evidence="4">Secreted protein</fullName>
    </recommendedName>
</protein>
<dbReference type="EMBL" id="BAAAKJ010000047">
    <property type="protein sequence ID" value="GAA1386659.1"/>
    <property type="molecule type" value="Genomic_DNA"/>
</dbReference>
<comment type="caution">
    <text evidence="2">The sequence shown here is derived from an EMBL/GenBank/DDBJ whole genome shotgun (WGS) entry which is preliminary data.</text>
</comment>
<dbReference type="InterPro" id="IPR006311">
    <property type="entry name" value="TAT_signal"/>
</dbReference>
<evidence type="ECO:0000313" key="2">
    <source>
        <dbReference type="EMBL" id="GAA1386659.1"/>
    </source>
</evidence>
<evidence type="ECO:0000313" key="3">
    <source>
        <dbReference type="Proteomes" id="UP001499863"/>
    </source>
</evidence>
<reference evidence="3" key="1">
    <citation type="journal article" date="2019" name="Int. J. Syst. Evol. Microbiol.">
        <title>The Global Catalogue of Microorganisms (GCM) 10K type strain sequencing project: providing services to taxonomists for standard genome sequencing and annotation.</title>
        <authorList>
            <consortium name="The Broad Institute Genomics Platform"/>
            <consortium name="The Broad Institute Genome Sequencing Center for Infectious Disease"/>
            <person name="Wu L."/>
            <person name="Ma J."/>
        </authorList>
    </citation>
    <scope>NUCLEOTIDE SEQUENCE [LARGE SCALE GENOMIC DNA]</scope>
    <source>
        <strain evidence="3">JCM 12393</strain>
    </source>
</reference>
<dbReference type="RefSeq" id="WP_344327779.1">
    <property type="nucleotide sequence ID" value="NZ_BAAAKJ010000047.1"/>
</dbReference>
<feature type="signal peptide" evidence="1">
    <location>
        <begin position="1"/>
        <end position="28"/>
    </location>
</feature>
<organism evidence="2 3">
    <name type="scientific">Kitasatospora putterlickiae</name>
    <dbReference type="NCBI Taxonomy" id="221725"/>
    <lineage>
        <taxon>Bacteria</taxon>
        <taxon>Bacillati</taxon>
        <taxon>Actinomycetota</taxon>
        <taxon>Actinomycetes</taxon>
        <taxon>Kitasatosporales</taxon>
        <taxon>Streptomycetaceae</taxon>
        <taxon>Kitasatospora</taxon>
    </lineage>
</organism>
<proteinExistence type="predicted"/>
<accession>A0ABP4IBN6</accession>
<evidence type="ECO:0008006" key="4">
    <source>
        <dbReference type="Google" id="ProtNLM"/>
    </source>
</evidence>
<feature type="chain" id="PRO_5045863775" description="Secreted protein" evidence="1">
    <location>
        <begin position="29"/>
        <end position="156"/>
    </location>
</feature>